<feature type="region of interest" description="Disordered" evidence="1">
    <location>
        <begin position="189"/>
        <end position="210"/>
    </location>
</feature>
<dbReference type="SUPFAM" id="SSF55729">
    <property type="entry name" value="Acyl-CoA N-acyltransferases (Nat)"/>
    <property type="match status" value="1"/>
</dbReference>
<comment type="caution">
    <text evidence="3">The sequence shown here is derived from an EMBL/GenBank/DDBJ whole genome shotgun (WGS) entry which is preliminary data.</text>
</comment>
<dbReference type="RefSeq" id="WP_377575593.1">
    <property type="nucleotide sequence ID" value="NZ_JBHTMP010000054.1"/>
</dbReference>
<proteinExistence type="predicted"/>
<evidence type="ECO:0000259" key="2">
    <source>
        <dbReference type="PROSITE" id="PS51186"/>
    </source>
</evidence>
<dbReference type="InterPro" id="IPR052523">
    <property type="entry name" value="Trichothecene_AcTrans"/>
</dbReference>
<dbReference type="Proteomes" id="UP001597260">
    <property type="component" value="Unassembled WGS sequence"/>
</dbReference>
<accession>A0ABW3YJG5</accession>
<dbReference type="InterPro" id="IPR016181">
    <property type="entry name" value="Acyl_CoA_acyltransferase"/>
</dbReference>
<dbReference type="EMBL" id="JBHTMP010000054">
    <property type="protein sequence ID" value="MFD1324639.1"/>
    <property type="molecule type" value="Genomic_DNA"/>
</dbReference>
<evidence type="ECO:0000313" key="3">
    <source>
        <dbReference type="EMBL" id="MFD1324639.1"/>
    </source>
</evidence>
<dbReference type="PANTHER" id="PTHR42791:SF1">
    <property type="entry name" value="N-ACETYLTRANSFERASE DOMAIN-CONTAINING PROTEIN"/>
    <property type="match status" value="1"/>
</dbReference>
<reference evidence="4" key="1">
    <citation type="journal article" date="2019" name="Int. J. Syst. Evol. Microbiol.">
        <title>The Global Catalogue of Microorganisms (GCM) 10K type strain sequencing project: providing services to taxonomists for standard genome sequencing and annotation.</title>
        <authorList>
            <consortium name="The Broad Institute Genomics Platform"/>
            <consortium name="The Broad Institute Genome Sequencing Center for Infectious Disease"/>
            <person name="Wu L."/>
            <person name="Ma J."/>
        </authorList>
    </citation>
    <scope>NUCLEOTIDE SEQUENCE [LARGE SCALE GENOMIC DNA]</scope>
    <source>
        <strain evidence="4">JCM 31037</strain>
    </source>
</reference>
<dbReference type="PANTHER" id="PTHR42791">
    <property type="entry name" value="GNAT FAMILY ACETYLTRANSFERASE"/>
    <property type="match status" value="1"/>
</dbReference>
<keyword evidence="4" id="KW-1185">Reference proteome</keyword>
<sequence>MTEAMTVRPATPADIPEIVAATNEGGFDEAVFSWIIPDENARRRHVAAGVENSTAWVTDALATGEIIVAGDRSREIVAVAQWRYEDGGQPEPDATPADSTAFLDQAYGQHAPRMMLLLDLVAARHPHHEPHWYLQQMVVVPRYRSRGFGSAILRHQLARADAAGVAAYLEASTPRNRALYERHGFQAMGQPIDLPDDGPSLQPMWRPRRG</sequence>
<dbReference type="InterPro" id="IPR000182">
    <property type="entry name" value="GNAT_dom"/>
</dbReference>
<dbReference type="Gene3D" id="3.40.630.30">
    <property type="match status" value="1"/>
</dbReference>
<name>A0ABW3YJG5_9ACTN</name>
<evidence type="ECO:0000313" key="4">
    <source>
        <dbReference type="Proteomes" id="UP001597260"/>
    </source>
</evidence>
<dbReference type="Pfam" id="PF00583">
    <property type="entry name" value="Acetyltransf_1"/>
    <property type="match status" value="1"/>
</dbReference>
<feature type="domain" description="N-acetyltransferase" evidence="2">
    <location>
        <begin position="5"/>
        <end position="209"/>
    </location>
</feature>
<dbReference type="PROSITE" id="PS51186">
    <property type="entry name" value="GNAT"/>
    <property type="match status" value="1"/>
</dbReference>
<protein>
    <submittedName>
        <fullName evidence="3">GNAT family N-acetyltransferase</fullName>
    </submittedName>
</protein>
<gene>
    <name evidence="3" type="ORF">ACFQ4H_26485</name>
</gene>
<dbReference type="CDD" id="cd04301">
    <property type="entry name" value="NAT_SF"/>
    <property type="match status" value="1"/>
</dbReference>
<organism evidence="3 4">
    <name type="scientific">Micromonospora sonneratiae</name>
    <dbReference type="NCBI Taxonomy" id="1184706"/>
    <lineage>
        <taxon>Bacteria</taxon>
        <taxon>Bacillati</taxon>
        <taxon>Actinomycetota</taxon>
        <taxon>Actinomycetes</taxon>
        <taxon>Micromonosporales</taxon>
        <taxon>Micromonosporaceae</taxon>
        <taxon>Micromonospora</taxon>
    </lineage>
</organism>
<evidence type="ECO:0000256" key="1">
    <source>
        <dbReference type="SAM" id="MobiDB-lite"/>
    </source>
</evidence>